<dbReference type="GO" id="GO:0004553">
    <property type="term" value="F:hydrolase activity, hydrolyzing O-glycosyl compounds"/>
    <property type="evidence" value="ECO:0007669"/>
    <property type="project" value="InterPro"/>
</dbReference>
<comment type="caution">
    <text evidence="12">The sequence shown here is derived from an EMBL/GenBank/DDBJ whole genome shotgun (WGS) entry which is preliminary data.</text>
</comment>
<dbReference type="PRINTS" id="PR00732">
    <property type="entry name" value="GLHYDRLASE4"/>
</dbReference>
<reference evidence="12" key="1">
    <citation type="journal article" date="2020" name="mSystems">
        <title>Genome- and Community-Level Interaction Insights into Carbon Utilization and Element Cycling Functions of Hydrothermarchaeota in Hydrothermal Sediment.</title>
        <authorList>
            <person name="Zhou Z."/>
            <person name="Liu Y."/>
            <person name="Xu W."/>
            <person name="Pan J."/>
            <person name="Luo Z.H."/>
            <person name="Li M."/>
        </authorList>
    </citation>
    <scope>NUCLEOTIDE SEQUENCE [LARGE SCALE GENOMIC DNA]</scope>
    <source>
        <strain evidence="11">SpSt-618</strain>
        <strain evidence="12">SpSt-657</strain>
    </source>
</reference>
<accession>A0A7J3JRN3</accession>
<dbReference type="PANTHER" id="PTHR32092:SF4">
    <property type="entry name" value="ALPHA-GLUCOSIDASE"/>
    <property type="match status" value="1"/>
</dbReference>
<name>A0A7J3JRN3_9CREN</name>
<dbReference type="SUPFAM" id="SSF56327">
    <property type="entry name" value="LDH C-terminal domain-like"/>
    <property type="match status" value="1"/>
</dbReference>
<organism evidence="12">
    <name type="scientific">Ignisphaera aggregans</name>
    <dbReference type="NCBI Taxonomy" id="334771"/>
    <lineage>
        <taxon>Archaea</taxon>
        <taxon>Thermoproteota</taxon>
        <taxon>Thermoprotei</taxon>
        <taxon>Desulfurococcales</taxon>
        <taxon>Desulfurococcaceae</taxon>
        <taxon>Ignisphaera</taxon>
    </lineage>
</organism>
<keyword evidence="7" id="KW-0464">Manganese</keyword>
<feature type="domain" description="Glycosyl hydrolase family 4 C-terminal" evidence="10">
    <location>
        <begin position="231"/>
        <end position="479"/>
    </location>
</feature>
<evidence type="ECO:0000256" key="4">
    <source>
        <dbReference type="ARBA" id="ARBA00022723"/>
    </source>
</evidence>
<comment type="cofactor">
    <cofactor evidence="1">
        <name>NAD(+)</name>
        <dbReference type="ChEBI" id="CHEBI:57540"/>
    </cofactor>
</comment>
<evidence type="ECO:0000259" key="10">
    <source>
        <dbReference type="Pfam" id="PF11975"/>
    </source>
</evidence>
<dbReference type="Pfam" id="PF02056">
    <property type="entry name" value="Glyco_hydro_4"/>
    <property type="match status" value="1"/>
</dbReference>
<dbReference type="InterPro" id="IPR019802">
    <property type="entry name" value="GlycHydrolase_4_CS"/>
</dbReference>
<keyword evidence="6" id="KW-0520">NAD</keyword>
<dbReference type="Pfam" id="PF11975">
    <property type="entry name" value="Glyco_hydro_4C"/>
    <property type="match status" value="1"/>
</dbReference>
<evidence type="ECO:0000313" key="11">
    <source>
        <dbReference type="EMBL" id="HGN37469.1"/>
    </source>
</evidence>
<dbReference type="GO" id="GO:0016616">
    <property type="term" value="F:oxidoreductase activity, acting on the CH-OH group of donors, NAD or NADP as acceptor"/>
    <property type="evidence" value="ECO:0007669"/>
    <property type="project" value="InterPro"/>
</dbReference>
<evidence type="ECO:0000313" key="12">
    <source>
        <dbReference type="EMBL" id="HGQ18661.1"/>
    </source>
</evidence>
<dbReference type="InterPro" id="IPR001088">
    <property type="entry name" value="Glyco_hydro_4"/>
</dbReference>
<evidence type="ECO:0000256" key="6">
    <source>
        <dbReference type="ARBA" id="ARBA00023027"/>
    </source>
</evidence>
<dbReference type="GO" id="GO:0046872">
    <property type="term" value="F:metal ion binding"/>
    <property type="evidence" value="ECO:0007669"/>
    <property type="project" value="UniProtKB-KW"/>
</dbReference>
<keyword evidence="4" id="KW-0479">Metal-binding</keyword>
<protein>
    <submittedName>
        <fullName evidence="12">Alpha-glucosidase/alpha-galactosidase</fullName>
    </submittedName>
</protein>
<dbReference type="InterPro" id="IPR022616">
    <property type="entry name" value="Glyco_hydro_4_C"/>
</dbReference>
<comment type="similarity">
    <text evidence="3">Belongs to the glycosyl hydrolase 4 family.</text>
</comment>
<dbReference type="GO" id="GO:0005975">
    <property type="term" value="P:carbohydrate metabolic process"/>
    <property type="evidence" value="ECO:0007669"/>
    <property type="project" value="InterPro"/>
</dbReference>
<keyword evidence="8" id="KW-0119">Carbohydrate metabolism</keyword>
<evidence type="ECO:0000256" key="8">
    <source>
        <dbReference type="ARBA" id="ARBA00023277"/>
    </source>
</evidence>
<sequence length="506" mass="58186">MDKLKIAFIGAGSAIWSSRVVIDLLINKNLRSRDLEIWLMDISDWRLHLITTFAKRYVEELKLSTKIYATKDRREAIKEADFVINSAMAGGHGYYEVLREVSEKHGYYRGINSVEWNMVSDYHTIWGYYQFKLTLDIARDIEELAPDAWFINVANPVFELATLINRVTKVKHIGLCHGHMGFLKAVEILGMRLSEEKLGKRIVSKCGAHDAECYTTILSLLDPKDIEVEMSGFNHVIWLTKFKYRGEDAYKYIDEWIEKDAEEYWRIWKEYVISPFDVDLSPAAIDMYKIYGLLPIGDSVRGGTWKYHWDLKTKQYWYGPYGGPDSEIGWAMYLAALKRHLEELTKAVYDTSTPLLQSFPPKPSGEQLVEIIDAIVNDNPKEYYYISLPYPGTPPIPVPIQINILNNGAISGIPDNVAVEIPARVDGKGVHRKPLVPLHSKVYKYVIIPRLMRMEWALEAFLKGGRDTLFNWLIVDPRTKTTKQVEETIDAILKIPGNEEMAKHFA</sequence>
<evidence type="ECO:0000256" key="2">
    <source>
        <dbReference type="ARBA" id="ARBA00001936"/>
    </source>
</evidence>
<dbReference type="PROSITE" id="PS01324">
    <property type="entry name" value="GLYCOSYL_HYDROL_F4"/>
    <property type="match status" value="1"/>
</dbReference>
<evidence type="ECO:0000256" key="9">
    <source>
        <dbReference type="ARBA" id="ARBA00023295"/>
    </source>
</evidence>
<evidence type="ECO:0000256" key="3">
    <source>
        <dbReference type="ARBA" id="ARBA00010141"/>
    </source>
</evidence>
<evidence type="ECO:0000256" key="5">
    <source>
        <dbReference type="ARBA" id="ARBA00022801"/>
    </source>
</evidence>
<evidence type="ECO:0000256" key="1">
    <source>
        <dbReference type="ARBA" id="ARBA00001911"/>
    </source>
</evidence>
<evidence type="ECO:0000256" key="7">
    <source>
        <dbReference type="ARBA" id="ARBA00023211"/>
    </source>
</evidence>
<dbReference type="InterPro" id="IPR036291">
    <property type="entry name" value="NAD(P)-bd_dom_sf"/>
</dbReference>
<dbReference type="PANTHER" id="PTHR32092">
    <property type="entry name" value="6-PHOSPHO-BETA-GLUCOSIDASE-RELATED"/>
    <property type="match status" value="1"/>
</dbReference>
<dbReference type="InterPro" id="IPR015955">
    <property type="entry name" value="Lactate_DH/Glyco_Ohase_4_C"/>
</dbReference>
<keyword evidence="9" id="KW-0326">Glycosidase</keyword>
<dbReference type="EMBL" id="DTAI01000240">
    <property type="protein sequence ID" value="HGN37469.1"/>
    <property type="molecule type" value="Genomic_DNA"/>
</dbReference>
<comment type="cofactor">
    <cofactor evidence="2">
        <name>Mn(2+)</name>
        <dbReference type="ChEBI" id="CHEBI:29035"/>
    </cofactor>
</comment>
<keyword evidence="5" id="KW-0378">Hydrolase</keyword>
<dbReference type="SUPFAM" id="SSF51735">
    <property type="entry name" value="NAD(P)-binding Rossmann-fold domains"/>
    <property type="match status" value="1"/>
</dbReference>
<proteinExistence type="inferred from homology"/>
<dbReference type="AlphaFoldDB" id="A0A7J3JRN3"/>
<dbReference type="Gene3D" id="3.90.1820.10">
    <property type="entry name" value="AglA-like glucosidase"/>
    <property type="match status" value="1"/>
</dbReference>
<dbReference type="EMBL" id="DTBZ01000128">
    <property type="protein sequence ID" value="HGQ18661.1"/>
    <property type="molecule type" value="Genomic_DNA"/>
</dbReference>
<gene>
    <name evidence="11" type="ORF">ENT87_07995</name>
    <name evidence="12" type="ORF">ENU30_06800</name>
</gene>
<dbReference type="InterPro" id="IPR053715">
    <property type="entry name" value="GH4_Enzyme_sf"/>
</dbReference>